<proteinExistence type="predicted"/>
<feature type="domain" description="CHAT" evidence="1">
    <location>
        <begin position="652"/>
        <end position="935"/>
    </location>
</feature>
<dbReference type="Proteomes" id="UP000521943">
    <property type="component" value="Unassembled WGS sequence"/>
</dbReference>
<comment type="caution">
    <text evidence="2">The sequence shown here is derived from an EMBL/GenBank/DDBJ whole genome shotgun (WGS) entry which is preliminary data.</text>
</comment>
<dbReference type="Pfam" id="PF12770">
    <property type="entry name" value="CHAT"/>
    <property type="match status" value="1"/>
</dbReference>
<sequence>MPHVLSNLALSLHASFERRGELGDIVKAISLQQRAVRLSFRGNGDLPRHLTDLGNLYSSRFTHTGVLSDIDDAISVQQLAVDLTRNDHADLPMICLSNLGASYLCRFERTGVFSDITDAISMLKRAIDLAPQDNLNLPARLCNLGTAYWRRFIQTGVPSDIAEAISVQQRALNLTPQNHADTPTMLLNLGNTYSARFDHTGVLSDITEAISLQKRAVDLLPSDHAHLPQLLNDLGISYWRRFRAADLDSDITEAISVQKRAADLAQDHSHLPTILDNLGISYSCRYERTGMLSDITNAISVKERGIALASQHHVDLPVMLNNLGHSYSYRFQRNGELADINKAISVRQQAVDLMPCGHADRTPMVINLGRMFHLRSALGVNEGDLEATLSHYRAAATSPVGSPRAKLSVARRWAKILIQENPRSPDTILSFDTALGLVAVIAGLDQTLEESSGLAVEAAATACALDRTDKALEWLEQGRCLVWSQLNDFRTPLDDLRARDEELAQSIAAVAMQLETVGSSRAQSDANEARTHGNLAKRWDDLLKTTRAIPGFESFLMPNLPKSGPIVIINLDGRRCDALALLDGLDKPILISLPNFSYAKGNKYRSDLDSQLRTRHLRSRAPEEFASADRAASGRAIKLGPAGRGAGTVHQVLRGLWEDIVKPVLDSLGFSLWWCPTGPLSFLPLHAAGIYGGSSPETALDYVISSYTPTITAITNIVNGSRSIDPGVSGLFLTSHPNPSNASVIPGTTKEVRSIFANAEKSGIKVLKIEGDELTVDECLERMQQFSCIHLACHGSQNAAEPLKSRFLLHQGSLELGTILRSNLKNADLAFLSACQTSTGEEKLPDEAVHLAAGMLAAGYRRVVGTMWSISDQAAQDVSVAYYEYLLARQKGGDNPTFDGTHSAHALYHATQQLRDRLDDSEDSLLTWIPFVHFGY</sequence>
<dbReference type="PANTHER" id="PTHR19959">
    <property type="entry name" value="KINESIN LIGHT CHAIN"/>
    <property type="match status" value="1"/>
</dbReference>
<name>A0A8H6HHC9_9AGAR</name>
<dbReference type="InterPro" id="IPR011990">
    <property type="entry name" value="TPR-like_helical_dom_sf"/>
</dbReference>
<dbReference type="OrthoDB" id="9991317at2759"/>
<dbReference type="Gene3D" id="1.25.40.10">
    <property type="entry name" value="Tetratricopeptide repeat domain"/>
    <property type="match status" value="3"/>
</dbReference>
<keyword evidence="3" id="KW-1185">Reference proteome</keyword>
<protein>
    <submittedName>
        <fullName evidence="2">CHAT domain-containing protein</fullName>
    </submittedName>
</protein>
<dbReference type="AlphaFoldDB" id="A0A8H6HHC9"/>
<dbReference type="PANTHER" id="PTHR19959:SF119">
    <property type="entry name" value="FUNGAL LIPASE-LIKE DOMAIN-CONTAINING PROTEIN"/>
    <property type="match status" value="1"/>
</dbReference>
<dbReference type="EMBL" id="JACGCI010000093">
    <property type="protein sequence ID" value="KAF6746410.1"/>
    <property type="molecule type" value="Genomic_DNA"/>
</dbReference>
<evidence type="ECO:0000259" key="1">
    <source>
        <dbReference type="Pfam" id="PF12770"/>
    </source>
</evidence>
<organism evidence="2 3">
    <name type="scientific">Ephemerocybe angulata</name>
    <dbReference type="NCBI Taxonomy" id="980116"/>
    <lineage>
        <taxon>Eukaryota</taxon>
        <taxon>Fungi</taxon>
        <taxon>Dikarya</taxon>
        <taxon>Basidiomycota</taxon>
        <taxon>Agaricomycotina</taxon>
        <taxon>Agaricomycetes</taxon>
        <taxon>Agaricomycetidae</taxon>
        <taxon>Agaricales</taxon>
        <taxon>Agaricineae</taxon>
        <taxon>Psathyrellaceae</taxon>
        <taxon>Ephemerocybe</taxon>
    </lineage>
</organism>
<accession>A0A8H6HHC9</accession>
<dbReference type="SUPFAM" id="SSF81901">
    <property type="entry name" value="HCP-like"/>
    <property type="match status" value="2"/>
</dbReference>
<dbReference type="InterPro" id="IPR024983">
    <property type="entry name" value="CHAT_dom"/>
</dbReference>
<reference evidence="2 3" key="1">
    <citation type="submission" date="2020-07" db="EMBL/GenBank/DDBJ databases">
        <title>Comparative genomics of pyrophilous fungi reveals a link between fire events and developmental genes.</title>
        <authorList>
            <consortium name="DOE Joint Genome Institute"/>
            <person name="Steindorff A.S."/>
            <person name="Carver A."/>
            <person name="Calhoun S."/>
            <person name="Stillman K."/>
            <person name="Liu H."/>
            <person name="Lipzen A."/>
            <person name="Pangilinan J."/>
            <person name="Labutti K."/>
            <person name="Bruns T.D."/>
            <person name="Grigoriev I.V."/>
        </authorList>
    </citation>
    <scope>NUCLEOTIDE SEQUENCE [LARGE SCALE GENOMIC DNA]</scope>
    <source>
        <strain evidence="2 3">CBS 144469</strain>
    </source>
</reference>
<gene>
    <name evidence="2" type="ORF">DFP72DRAFT_992825</name>
</gene>
<evidence type="ECO:0000313" key="3">
    <source>
        <dbReference type="Proteomes" id="UP000521943"/>
    </source>
</evidence>
<evidence type="ECO:0000313" key="2">
    <source>
        <dbReference type="EMBL" id="KAF6746410.1"/>
    </source>
</evidence>